<protein>
    <submittedName>
        <fullName evidence="2">Uncharacterized protein</fullName>
    </submittedName>
</protein>
<feature type="region of interest" description="Disordered" evidence="1">
    <location>
        <begin position="67"/>
        <end position="121"/>
    </location>
</feature>
<organism evidence="2 3">
    <name type="scientific">Portunus trituberculatus</name>
    <name type="common">Swimming crab</name>
    <name type="synonym">Neptunus trituberculatus</name>
    <dbReference type="NCBI Taxonomy" id="210409"/>
    <lineage>
        <taxon>Eukaryota</taxon>
        <taxon>Metazoa</taxon>
        <taxon>Ecdysozoa</taxon>
        <taxon>Arthropoda</taxon>
        <taxon>Crustacea</taxon>
        <taxon>Multicrustacea</taxon>
        <taxon>Malacostraca</taxon>
        <taxon>Eumalacostraca</taxon>
        <taxon>Eucarida</taxon>
        <taxon>Decapoda</taxon>
        <taxon>Pleocyemata</taxon>
        <taxon>Brachyura</taxon>
        <taxon>Eubrachyura</taxon>
        <taxon>Portunoidea</taxon>
        <taxon>Portunidae</taxon>
        <taxon>Portuninae</taxon>
        <taxon>Portunus</taxon>
    </lineage>
</organism>
<sequence>MTSMLELRVFVEGDDVYTHFGGPKLEWVAGTILSKTGPLSYIVQLHDGRTTRSFLLLLKFYQPPPLPKMTPEASGGSKSPVPSTTVPEAEPLVSTDSTLDTTPVLRRSSRIRRAPDRLRYE</sequence>
<dbReference type="AlphaFoldDB" id="A0A5B7K9J2"/>
<dbReference type="EMBL" id="VSRR010145271">
    <property type="protein sequence ID" value="MPD05283.1"/>
    <property type="molecule type" value="Genomic_DNA"/>
</dbReference>
<proteinExistence type="predicted"/>
<keyword evidence="3" id="KW-1185">Reference proteome</keyword>
<reference evidence="2 3" key="1">
    <citation type="submission" date="2019-05" db="EMBL/GenBank/DDBJ databases">
        <title>Another draft genome of Portunus trituberculatus and its Hox gene families provides insights of decapod evolution.</title>
        <authorList>
            <person name="Jeong J.-H."/>
            <person name="Song I."/>
            <person name="Kim S."/>
            <person name="Choi T."/>
            <person name="Kim D."/>
            <person name="Ryu S."/>
            <person name="Kim W."/>
        </authorList>
    </citation>
    <scope>NUCLEOTIDE SEQUENCE [LARGE SCALE GENOMIC DNA]</scope>
    <source>
        <tissue evidence="2">Muscle</tissue>
    </source>
</reference>
<evidence type="ECO:0000256" key="1">
    <source>
        <dbReference type="SAM" id="MobiDB-lite"/>
    </source>
</evidence>
<evidence type="ECO:0000313" key="3">
    <source>
        <dbReference type="Proteomes" id="UP000324222"/>
    </source>
</evidence>
<name>A0A5B7K9J2_PORTR</name>
<feature type="compositionally biased region" description="Polar residues" evidence="1">
    <location>
        <begin position="76"/>
        <end position="86"/>
    </location>
</feature>
<dbReference type="OrthoDB" id="10058156at2759"/>
<gene>
    <name evidence="2" type="ORF">E2C01_101016</name>
</gene>
<comment type="caution">
    <text evidence="2">The sequence shown here is derived from an EMBL/GenBank/DDBJ whole genome shotgun (WGS) entry which is preliminary data.</text>
</comment>
<dbReference type="Proteomes" id="UP000324222">
    <property type="component" value="Unassembled WGS sequence"/>
</dbReference>
<evidence type="ECO:0000313" key="2">
    <source>
        <dbReference type="EMBL" id="MPD05283.1"/>
    </source>
</evidence>
<accession>A0A5B7K9J2</accession>